<dbReference type="BioCyc" id="IAGG583356:GHAH-1461-MONOMER"/>
<name>E0SQL8_IGNAA</name>
<feature type="domain" description="Cobalamin adenosyltransferase-like" evidence="4">
    <location>
        <begin position="6"/>
        <end position="165"/>
    </location>
</feature>
<accession>E0SQL8</accession>
<dbReference type="AlphaFoldDB" id="E0SQL8"/>
<dbReference type="InterPro" id="IPR016030">
    <property type="entry name" value="CblAdoTrfase-like"/>
</dbReference>
<keyword evidence="2" id="KW-0547">Nucleotide-binding</keyword>
<dbReference type="Proteomes" id="UP000001304">
    <property type="component" value="Chromosome"/>
</dbReference>
<protein>
    <submittedName>
        <fullName evidence="5">ATP/cobalamin adenosyltransferase</fullName>
    </submittedName>
</protein>
<dbReference type="KEGG" id="iag:Igag_1472"/>
<dbReference type="HOGENOM" id="CLU_083486_0_1_2"/>
<dbReference type="InterPro" id="IPR029499">
    <property type="entry name" value="PduO-typ"/>
</dbReference>
<dbReference type="Pfam" id="PF01923">
    <property type="entry name" value="Cob_adeno_trans"/>
    <property type="match status" value="1"/>
</dbReference>
<evidence type="ECO:0000259" key="4">
    <source>
        <dbReference type="Pfam" id="PF01923"/>
    </source>
</evidence>
<dbReference type="NCBIfam" id="TIGR00636">
    <property type="entry name" value="PduO_Nterm"/>
    <property type="match status" value="1"/>
</dbReference>
<evidence type="ECO:0000256" key="2">
    <source>
        <dbReference type="ARBA" id="ARBA00022741"/>
    </source>
</evidence>
<proteinExistence type="predicted"/>
<dbReference type="GO" id="GO:0008817">
    <property type="term" value="F:corrinoid adenosyltransferase activity"/>
    <property type="evidence" value="ECO:0007669"/>
    <property type="project" value="TreeGrafter"/>
</dbReference>
<dbReference type="Gene3D" id="1.20.1200.10">
    <property type="entry name" value="Cobalamin adenosyltransferase-like"/>
    <property type="match status" value="1"/>
</dbReference>
<keyword evidence="1 5" id="KW-0808">Transferase</keyword>
<keyword evidence="6" id="KW-1185">Reference proteome</keyword>
<dbReference type="EMBL" id="CP002098">
    <property type="protein sequence ID" value="ADM28274.1"/>
    <property type="molecule type" value="Genomic_DNA"/>
</dbReference>
<organism evidence="5 6">
    <name type="scientific">Ignisphaera aggregans (strain DSM 17230 / JCM 13409 / AQ1.S1)</name>
    <dbReference type="NCBI Taxonomy" id="583356"/>
    <lineage>
        <taxon>Archaea</taxon>
        <taxon>Thermoproteota</taxon>
        <taxon>Thermoprotei</taxon>
        <taxon>Desulfurococcales</taxon>
        <taxon>Desulfurococcaceae</taxon>
        <taxon>Ignisphaera</taxon>
    </lineage>
</organism>
<dbReference type="SUPFAM" id="SSF89028">
    <property type="entry name" value="Cobalamin adenosyltransferase-like"/>
    <property type="match status" value="1"/>
</dbReference>
<dbReference type="InterPro" id="IPR036451">
    <property type="entry name" value="CblAdoTrfase-like_sf"/>
</dbReference>
<dbReference type="PANTHER" id="PTHR12213:SF0">
    <property type="entry name" value="CORRINOID ADENOSYLTRANSFERASE MMAB"/>
    <property type="match status" value="1"/>
</dbReference>
<evidence type="ECO:0000256" key="1">
    <source>
        <dbReference type="ARBA" id="ARBA00022679"/>
    </source>
</evidence>
<reference evidence="5 6" key="1">
    <citation type="journal article" date="2010" name="Stand. Genomic Sci.">
        <title>Complete genome sequence of Ignisphaera aggregans type strain (AQ1.S1).</title>
        <authorList>
            <person name="Goker M."/>
            <person name="Held B."/>
            <person name="Lapidus A."/>
            <person name="Nolan M."/>
            <person name="Spring S."/>
            <person name="Yasawong M."/>
            <person name="Lucas S."/>
            <person name="Glavina Del Rio T."/>
            <person name="Tice H."/>
            <person name="Cheng J.F."/>
            <person name="Goodwin L."/>
            <person name="Tapia R."/>
            <person name="Pitluck S."/>
            <person name="Liolios K."/>
            <person name="Ivanova N."/>
            <person name="Mavromatis K."/>
            <person name="Mikhailova N."/>
            <person name="Pati A."/>
            <person name="Chen A."/>
            <person name="Palaniappan K."/>
            <person name="Brambilla E."/>
            <person name="Land M."/>
            <person name="Hauser L."/>
            <person name="Chang Y.J."/>
            <person name="Jeffries C.D."/>
            <person name="Brettin T."/>
            <person name="Detter J.C."/>
            <person name="Han C."/>
            <person name="Rohde M."/>
            <person name="Sikorski J."/>
            <person name="Woyke T."/>
            <person name="Bristow J."/>
            <person name="Eisen J.A."/>
            <person name="Markowitz V."/>
            <person name="Hugenholtz P."/>
            <person name="Kyrpides N.C."/>
            <person name="Klenk H.P."/>
        </authorList>
    </citation>
    <scope>NUCLEOTIDE SEQUENCE [LARGE SCALE GENOMIC DNA]</scope>
    <source>
        <strain evidence="6">DSM 17230 / JCM 13409 / AQ1.S1</strain>
    </source>
</reference>
<dbReference type="STRING" id="583356.Igag_1472"/>
<dbReference type="PANTHER" id="PTHR12213">
    <property type="entry name" value="CORRINOID ADENOSYLTRANSFERASE"/>
    <property type="match status" value="1"/>
</dbReference>
<gene>
    <name evidence="5" type="ordered locus">Igag_1472</name>
</gene>
<evidence type="ECO:0000256" key="3">
    <source>
        <dbReference type="ARBA" id="ARBA00022840"/>
    </source>
</evidence>
<dbReference type="GO" id="GO:0005524">
    <property type="term" value="F:ATP binding"/>
    <property type="evidence" value="ECO:0007669"/>
    <property type="project" value="UniProtKB-KW"/>
</dbReference>
<evidence type="ECO:0000313" key="5">
    <source>
        <dbReference type="EMBL" id="ADM28274.1"/>
    </source>
</evidence>
<keyword evidence="3" id="KW-0067">ATP-binding</keyword>
<evidence type="ECO:0000313" key="6">
    <source>
        <dbReference type="Proteomes" id="UP000001304"/>
    </source>
</evidence>
<sequence>MKKIHFGDDGYTTICNERVPKYSLVVEFIGGIDELVSILGLIRAYIGNYSELAEVREVLREIQVNLMNIASSVATCSREVVCREHIDSMERYIEVLWNNIISRSEPRLVIPGGSIESSLMHIARAICRRVERLGAKLLHEGRLDKNSYIYLNRLSDLLYVYSRYIDLIKHVQIEYL</sequence>